<keyword evidence="2" id="KW-0732">Signal</keyword>
<feature type="compositionally biased region" description="Basic and acidic residues" evidence="1">
    <location>
        <begin position="260"/>
        <end position="272"/>
    </location>
</feature>
<reference evidence="3 4" key="1">
    <citation type="submission" date="2016-04" db="EMBL/GenBank/DDBJ databases">
        <title>The genome of Intoshia linei affirms orthonectids as highly simplified spiralians.</title>
        <authorList>
            <person name="Mikhailov K.V."/>
            <person name="Slusarev G.S."/>
            <person name="Nikitin M.A."/>
            <person name="Logacheva M.D."/>
            <person name="Penin A."/>
            <person name="Aleoshin V."/>
            <person name="Panchin Y.V."/>
        </authorList>
    </citation>
    <scope>NUCLEOTIDE SEQUENCE [LARGE SCALE GENOMIC DNA]</scope>
    <source>
        <strain evidence="3">Intl2013</strain>
        <tissue evidence="3">Whole animal</tissue>
    </source>
</reference>
<comment type="caution">
    <text evidence="3">The sequence shown here is derived from an EMBL/GenBank/DDBJ whole genome shotgun (WGS) entry which is preliminary data.</text>
</comment>
<protein>
    <recommendedName>
        <fullName evidence="5">MAM domain-containing protein</fullName>
    </recommendedName>
</protein>
<evidence type="ECO:0008006" key="5">
    <source>
        <dbReference type="Google" id="ProtNLM"/>
    </source>
</evidence>
<organism evidence="3 4">
    <name type="scientific">Intoshia linei</name>
    <dbReference type="NCBI Taxonomy" id="1819745"/>
    <lineage>
        <taxon>Eukaryota</taxon>
        <taxon>Metazoa</taxon>
        <taxon>Spiralia</taxon>
        <taxon>Lophotrochozoa</taxon>
        <taxon>Mesozoa</taxon>
        <taxon>Orthonectida</taxon>
        <taxon>Rhopaluridae</taxon>
        <taxon>Intoshia</taxon>
    </lineage>
</organism>
<feature type="chain" id="PRO_5008056777" description="MAM domain-containing protein" evidence="2">
    <location>
        <begin position="18"/>
        <end position="272"/>
    </location>
</feature>
<keyword evidence="4" id="KW-1185">Reference proteome</keyword>
<dbReference type="AlphaFoldDB" id="A0A177AXS8"/>
<accession>A0A177AXS8</accession>
<evidence type="ECO:0000313" key="3">
    <source>
        <dbReference type="EMBL" id="OAF66786.1"/>
    </source>
</evidence>
<evidence type="ECO:0000256" key="2">
    <source>
        <dbReference type="SAM" id="SignalP"/>
    </source>
</evidence>
<name>A0A177AXS8_9BILA</name>
<dbReference type="Proteomes" id="UP000078046">
    <property type="component" value="Unassembled WGS sequence"/>
</dbReference>
<proteinExistence type="predicted"/>
<evidence type="ECO:0000256" key="1">
    <source>
        <dbReference type="SAM" id="MobiDB-lite"/>
    </source>
</evidence>
<dbReference type="EMBL" id="LWCA01000830">
    <property type="protein sequence ID" value="OAF66786.1"/>
    <property type="molecule type" value="Genomic_DNA"/>
</dbReference>
<feature type="signal peptide" evidence="2">
    <location>
        <begin position="1"/>
        <end position="17"/>
    </location>
</feature>
<sequence>MLRICILIALLAVSIQSIYECDFSKNLCKSNSDSWYLSKGIIIDGESLYAYTDATNSILSFPIENLSVSFCITFEYFLNNNNNKLIFGSKNSINGKFNDWASQPLLNPNKWTTEQIYLDIKPFINNNIGFVGFVYDVNEFIAIKYMEMFAGTCEERNQQYKHKRSIEDELESSNVDEILAFHTPLEIPNIVLEKIIPDQVYEYRHNQHKDHVNEHENDQHGIRHYGEDKYVNFHDQIGTHHHENRYNNDNHDHYRHHHGHDNYGDHGHVDMH</sequence>
<feature type="non-terminal residue" evidence="3">
    <location>
        <position position="272"/>
    </location>
</feature>
<gene>
    <name evidence="3" type="ORF">A3Q56_05491</name>
</gene>
<evidence type="ECO:0000313" key="4">
    <source>
        <dbReference type="Proteomes" id="UP000078046"/>
    </source>
</evidence>
<feature type="region of interest" description="Disordered" evidence="1">
    <location>
        <begin position="252"/>
        <end position="272"/>
    </location>
</feature>